<evidence type="ECO:0000256" key="2">
    <source>
        <dbReference type="ARBA" id="ARBA00022898"/>
    </source>
</evidence>
<comment type="cofactor">
    <cofactor evidence="1">
        <name>pyridoxal 5'-phosphate</name>
        <dbReference type="ChEBI" id="CHEBI:597326"/>
    </cofactor>
</comment>
<dbReference type="InterPro" id="IPR001216">
    <property type="entry name" value="P-phosphate_BS"/>
</dbReference>
<dbReference type="GO" id="GO:0006535">
    <property type="term" value="P:cysteine biosynthetic process from serine"/>
    <property type="evidence" value="ECO:0007669"/>
    <property type="project" value="InterPro"/>
</dbReference>
<dbReference type="SUPFAM" id="SSF53686">
    <property type="entry name" value="Tryptophan synthase beta subunit-like PLP-dependent enzymes"/>
    <property type="match status" value="1"/>
</dbReference>
<feature type="region of interest" description="Disordered" evidence="3">
    <location>
        <begin position="66"/>
        <end position="104"/>
    </location>
</feature>
<accession>A0A7G7YMU2</accession>
<dbReference type="Pfam" id="PF00291">
    <property type="entry name" value="PALP"/>
    <property type="match status" value="1"/>
</dbReference>
<name>A0A7G7YMU2_9CORY</name>
<organism evidence="5 6">
    <name type="scientific">Corynebacterium anserum</name>
    <dbReference type="NCBI Taxonomy" id="2684406"/>
    <lineage>
        <taxon>Bacteria</taxon>
        <taxon>Bacillati</taxon>
        <taxon>Actinomycetota</taxon>
        <taxon>Actinomycetes</taxon>
        <taxon>Mycobacteriales</taxon>
        <taxon>Corynebacteriaceae</taxon>
        <taxon>Corynebacterium</taxon>
    </lineage>
</organism>
<protein>
    <submittedName>
        <fullName evidence="5">Pyridoxal-phosphate dependent enzyme</fullName>
    </submittedName>
</protein>
<dbReference type="Proteomes" id="UP000515275">
    <property type="component" value="Chromosome"/>
</dbReference>
<feature type="domain" description="Tryptophan synthase beta chain-like PALP" evidence="4">
    <location>
        <begin position="14"/>
        <end position="327"/>
    </location>
</feature>
<dbReference type="CDD" id="cd01561">
    <property type="entry name" value="CBS_like"/>
    <property type="match status" value="1"/>
</dbReference>
<dbReference type="PROSITE" id="PS00901">
    <property type="entry name" value="CYS_SYNTHASE"/>
    <property type="match status" value="1"/>
</dbReference>
<feature type="compositionally biased region" description="Low complexity" evidence="3">
    <location>
        <begin position="91"/>
        <end position="104"/>
    </location>
</feature>
<dbReference type="EMBL" id="CP046883">
    <property type="protein sequence ID" value="QNH95812.1"/>
    <property type="molecule type" value="Genomic_DNA"/>
</dbReference>
<evidence type="ECO:0000313" key="6">
    <source>
        <dbReference type="Proteomes" id="UP000515275"/>
    </source>
</evidence>
<dbReference type="InterPro" id="IPR036052">
    <property type="entry name" value="TrpB-like_PALP_sf"/>
</dbReference>
<gene>
    <name evidence="5" type="ORF">GP473_03200</name>
</gene>
<keyword evidence="2" id="KW-0663">Pyridoxal phosphate</keyword>
<dbReference type="PANTHER" id="PTHR10314">
    <property type="entry name" value="CYSTATHIONINE BETA-SYNTHASE"/>
    <property type="match status" value="1"/>
</dbReference>
<dbReference type="GO" id="GO:0016765">
    <property type="term" value="F:transferase activity, transferring alkyl or aryl (other than methyl) groups"/>
    <property type="evidence" value="ECO:0007669"/>
    <property type="project" value="UniProtKB-ARBA"/>
</dbReference>
<evidence type="ECO:0000259" key="4">
    <source>
        <dbReference type="Pfam" id="PF00291"/>
    </source>
</evidence>
<dbReference type="RefSeq" id="WP_185769361.1">
    <property type="nucleotide sequence ID" value="NZ_CP046883.1"/>
</dbReference>
<proteinExistence type="predicted"/>
<dbReference type="AlphaFoldDB" id="A0A7G7YMU2"/>
<evidence type="ECO:0000256" key="1">
    <source>
        <dbReference type="ARBA" id="ARBA00001933"/>
    </source>
</evidence>
<evidence type="ECO:0000256" key="3">
    <source>
        <dbReference type="SAM" id="MobiDB-lite"/>
    </source>
</evidence>
<dbReference type="InterPro" id="IPR001926">
    <property type="entry name" value="TrpB-like_PALP"/>
</dbReference>
<keyword evidence="6" id="KW-1185">Reference proteome</keyword>
<sequence>MSFSYRGPVTGINATIGSTPLVRLINLLPQRPDVSVYAKLEGFNPTHSAKDRTAHALVEDALQTGMIPGSHTSHDSHASTPDNPSTPTPSSPSSHRPSLVESSSGNLGMALARECATRGWDFHCVVDPRANEQTIATMKALGSTVHMVTKPDEATGDWLIARRTRVKELLDKIPGSINLGQYSNKAALTAHDTGSMAEIMDALGTAPDFMFVAMSTTGTIGGCALHLKRIQAPTHLVGVDAEGSVLFGGRRATRTLPGFGAGMVPELAQYTQPDEVARLTDVDSVIGTRILARREGILAGASGGAVVSALLQKEKDLPHRSVVVLLLHDDGQAYMNTVYDPEWVYETLGLTEEQIEEKVEAVRIRTNDREQSCG</sequence>
<dbReference type="InterPro" id="IPR050214">
    <property type="entry name" value="Cys_Synth/Cystath_Beta-Synth"/>
</dbReference>
<dbReference type="KEGG" id="cans:GP473_03200"/>
<dbReference type="Gene3D" id="3.40.50.1100">
    <property type="match status" value="4"/>
</dbReference>
<evidence type="ECO:0000313" key="5">
    <source>
        <dbReference type="EMBL" id="QNH95812.1"/>
    </source>
</evidence>
<reference evidence="5 6" key="1">
    <citation type="submission" date="2019-12" db="EMBL/GenBank/DDBJ databases">
        <title>Corynebacterium sp. nov., isolated from feces of the Anser Albifrons in China.</title>
        <authorList>
            <person name="Liu Q."/>
        </authorList>
    </citation>
    <scope>NUCLEOTIDE SEQUENCE [LARGE SCALE GENOMIC DNA]</scope>
    <source>
        <strain evidence="5 6">23H37-10</strain>
    </source>
</reference>